<reference evidence="1 2" key="1">
    <citation type="submission" date="2016-10" db="EMBL/GenBank/DDBJ databases">
        <authorList>
            <person name="de Groot N.N."/>
        </authorList>
    </citation>
    <scope>NUCLEOTIDE SEQUENCE [LARGE SCALE GENOMIC DNA]</scope>
    <source>
        <strain evidence="1 2">CGMCC 1.8712</strain>
    </source>
</reference>
<dbReference type="Proteomes" id="UP000236755">
    <property type="component" value="Unassembled WGS sequence"/>
</dbReference>
<evidence type="ECO:0000313" key="1">
    <source>
        <dbReference type="EMBL" id="SDZ87258.1"/>
    </source>
</evidence>
<dbReference type="Pfam" id="PF07747">
    <property type="entry name" value="MTH865"/>
    <property type="match status" value="1"/>
</dbReference>
<evidence type="ECO:0008006" key="3">
    <source>
        <dbReference type="Google" id="ProtNLM"/>
    </source>
</evidence>
<keyword evidence="2" id="KW-1185">Reference proteome</keyword>
<dbReference type="OrthoDB" id="335595at2157"/>
<dbReference type="RefSeq" id="WP_092632099.1">
    <property type="nucleotide sequence ID" value="NZ_FNQT01000001.1"/>
</dbReference>
<protein>
    <recommendedName>
        <fullName evidence="3">MTH865-like family protein</fullName>
    </recommendedName>
</protein>
<dbReference type="InterPro" id="IPR024093">
    <property type="entry name" value="Uncharacterised_MTH865"/>
</dbReference>
<dbReference type="EMBL" id="FNQT01000001">
    <property type="protein sequence ID" value="SDZ87258.1"/>
    <property type="molecule type" value="Genomic_DNA"/>
</dbReference>
<evidence type="ECO:0000313" key="2">
    <source>
        <dbReference type="Proteomes" id="UP000236755"/>
    </source>
</evidence>
<dbReference type="STRING" id="555874.SAMN04488065_0919"/>
<dbReference type="SUPFAM" id="SSF69025">
    <property type="entry name" value="Hypothetical protein MTH865"/>
    <property type="match status" value="1"/>
</dbReference>
<sequence>MSDDVAAELREQFRTAFEGADFPVTGQMDLVPALPDGPGTRFEAGDGAISMSAMELASKLDGHQNFPYDSVDELVDDVMAALEAEDIL</sequence>
<accession>A0A1H3WM33</accession>
<dbReference type="InterPro" id="IPR036825">
    <property type="entry name" value="MTH865-like_sf"/>
</dbReference>
<proteinExistence type="predicted"/>
<name>A0A1H3WM33_9EURY</name>
<dbReference type="Gene3D" id="1.10.238.80">
    <property type="entry name" value="MTH865-like"/>
    <property type="match status" value="1"/>
</dbReference>
<dbReference type="AlphaFoldDB" id="A0A1H3WM33"/>
<organism evidence="1 2">
    <name type="scientific">Haloplanus vescus</name>
    <dbReference type="NCBI Taxonomy" id="555874"/>
    <lineage>
        <taxon>Archaea</taxon>
        <taxon>Methanobacteriati</taxon>
        <taxon>Methanobacteriota</taxon>
        <taxon>Stenosarchaea group</taxon>
        <taxon>Halobacteria</taxon>
        <taxon>Halobacteriales</taxon>
        <taxon>Haloferacaceae</taxon>
        <taxon>Haloplanus</taxon>
    </lineage>
</organism>
<gene>
    <name evidence="1" type="ORF">SAMN04488065_0919</name>
</gene>